<comment type="caution">
    <text evidence="2">The sequence shown here is derived from an EMBL/GenBank/DDBJ whole genome shotgun (WGS) entry which is preliminary data.</text>
</comment>
<sequence length="127" mass="14522">MQPQSRSSAVSPNRRHWSTPVTDFHRQASSGLTVEVNTKTFEIMNLYTSNLENKRVDLFEGPGEGFAEENVLLASNMTNQQLMDQGNQMMDETDQAFLMARLGLEIMICHKELWKLVIVGVLIRMYL</sequence>
<gene>
    <name evidence="2" type="ORF">OLEA9_D004042</name>
</gene>
<feature type="region of interest" description="Disordered" evidence="1">
    <location>
        <begin position="1"/>
        <end position="22"/>
    </location>
</feature>
<reference evidence="2 3" key="1">
    <citation type="submission" date="2019-12" db="EMBL/GenBank/DDBJ databases">
        <authorList>
            <person name="Alioto T."/>
            <person name="Alioto T."/>
            <person name="Gomez Garrido J."/>
        </authorList>
    </citation>
    <scope>NUCLEOTIDE SEQUENCE [LARGE SCALE GENOMIC DNA]</scope>
</reference>
<dbReference type="Proteomes" id="UP000594638">
    <property type="component" value="Unassembled WGS sequence"/>
</dbReference>
<keyword evidence="3" id="KW-1185">Reference proteome</keyword>
<feature type="compositionally biased region" description="Polar residues" evidence="1">
    <location>
        <begin position="1"/>
        <end position="11"/>
    </location>
</feature>
<protein>
    <submittedName>
        <fullName evidence="2">Novel plant SNARE 11</fullName>
    </submittedName>
</protein>
<accession>A0A8S0RMV5</accession>
<organism evidence="2 3">
    <name type="scientific">Olea europaea subsp. europaea</name>
    <dbReference type="NCBI Taxonomy" id="158383"/>
    <lineage>
        <taxon>Eukaryota</taxon>
        <taxon>Viridiplantae</taxon>
        <taxon>Streptophyta</taxon>
        <taxon>Embryophyta</taxon>
        <taxon>Tracheophyta</taxon>
        <taxon>Spermatophyta</taxon>
        <taxon>Magnoliopsida</taxon>
        <taxon>eudicotyledons</taxon>
        <taxon>Gunneridae</taxon>
        <taxon>Pentapetalae</taxon>
        <taxon>asterids</taxon>
        <taxon>lamiids</taxon>
        <taxon>Lamiales</taxon>
        <taxon>Oleaceae</taxon>
        <taxon>Oleeae</taxon>
        <taxon>Olea</taxon>
    </lineage>
</organism>
<dbReference type="EMBL" id="CACTIH010003648">
    <property type="protein sequence ID" value="CAA2980507.1"/>
    <property type="molecule type" value="Genomic_DNA"/>
</dbReference>
<dbReference type="AlphaFoldDB" id="A0A8S0RMV5"/>
<evidence type="ECO:0000313" key="3">
    <source>
        <dbReference type="Proteomes" id="UP000594638"/>
    </source>
</evidence>
<dbReference type="Gramene" id="OE9D004042T1">
    <property type="protein sequence ID" value="OE9D004042C1"/>
    <property type="gene ID" value="OE9D004042"/>
</dbReference>
<feature type="non-terminal residue" evidence="2">
    <location>
        <position position="127"/>
    </location>
</feature>
<evidence type="ECO:0000256" key="1">
    <source>
        <dbReference type="SAM" id="MobiDB-lite"/>
    </source>
</evidence>
<dbReference type="OrthoDB" id="10500388at2759"/>
<name>A0A8S0RMV5_OLEEU</name>
<proteinExistence type="predicted"/>
<evidence type="ECO:0000313" key="2">
    <source>
        <dbReference type="EMBL" id="CAA2980507.1"/>
    </source>
</evidence>